<dbReference type="EMBL" id="PPSL01000004">
    <property type="protein sequence ID" value="PQJ10277.1"/>
    <property type="molecule type" value="Genomic_DNA"/>
</dbReference>
<dbReference type="AlphaFoldDB" id="A0A2S7SUH2"/>
<sequence length="299" mass="34572">MGTYLRFSHSIFILSLFLCTNGYAQYKRVPDVNKDRNEVNQQILKGHYKGTKLYELELFPDKAMDTVMYSDFSYYPSGQLKEFKGYSYTKWEEVKELEYWRKLGRYQQGAAVSFSYDGKGNMVAKRSTILYPRNSYMAMMAIAMKPEVKQGLDPDSLLAVGVPEQAMAREVLTYKYDKDGNPVSSFDSVNGATTVYRYKYDNAKRVTVQRQTTYESDKQRPKTVSEFHFGYDKTGNLDSIMAYRSFMDTVNVVIARNRQYMVGRVYNGKGKVIREYTSSQSTDPAETVFIFDDTLIWVA</sequence>
<keyword evidence="2" id="KW-1185">Reference proteome</keyword>
<dbReference type="Gene3D" id="2.180.10.10">
    <property type="entry name" value="RHS repeat-associated core"/>
    <property type="match status" value="1"/>
</dbReference>
<dbReference type="Proteomes" id="UP000239872">
    <property type="component" value="Unassembled WGS sequence"/>
</dbReference>
<dbReference type="OrthoDB" id="1046747at2"/>
<dbReference type="RefSeq" id="WP_105040286.1">
    <property type="nucleotide sequence ID" value="NZ_PPSL01000004.1"/>
</dbReference>
<accession>A0A2S7SUH2</accession>
<name>A0A2S7SUH2_9BACT</name>
<gene>
    <name evidence="1" type="ORF">CJD36_016475</name>
</gene>
<evidence type="ECO:0000313" key="2">
    <source>
        <dbReference type="Proteomes" id="UP000239872"/>
    </source>
</evidence>
<reference evidence="1 2" key="1">
    <citation type="submission" date="2018-01" db="EMBL/GenBank/DDBJ databases">
        <title>A novel member of the phylum Bacteroidetes isolated from glacier ice.</title>
        <authorList>
            <person name="Liu Q."/>
            <person name="Xin Y.-H."/>
        </authorList>
    </citation>
    <scope>NUCLEOTIDE SEQUENCE [LARGE SCALE GENOMIC DNA]</scope>
    <source>
        <strain evidence="1 2">RB1R16</strain>
    </source>
</reference>
<comment type="caution">
    <text evidence="1">The sequence shown here is derived from an EMBL/GenBank/DDBJ whole genome shotgun (WGS) entry which is preliminary data.</text>
</comment>
<evidence type="ECO:0000313" key="1">
    <source>
        <dbReference type="EMBL" id="PQJ10277.1"/>
    </source>
</evidence>
<protein>
    <submittedName>
        <fullName evidence="1">Uncharacterized protein</fullName>
    </submittedName>
</protein>
<proteinExistence type="predicted"/>
<organism evidence="1 2">
    <name type="scientific">Flavipsychrobacter stenotrophus</name>
    <dbReference type="NCBI Taxonomy" id="2077091"/>
    <lineage>
        <taxon>Bacteria</taxon>
        <taxon>Pseudomonadati</taxon>
        <taxon>Bacteroidota</taxon>
        <taxon>Chitinophagia</taxon>
        <taxon>Chitinophagales</taxon>
        <taxon>Chitinophagaceae</taxon>
        <taxon>Flavipsychrobacter</taxon>
    </lineage>
</organism>